<accession>A0A0A9DBR3</accession>
<dbReference type="AlphaFoldDB" id="A0A0A9DBR3"/>
<sequence length="79" mass="8902">MLRATASKRSIICAFTHSSNVATQNPCTRSALKNEDSATRKKVHRLNAFTSSIRYFLLTSSARIRSHGWSCSTRLRTRS</sequence>
<reference evidence="1" key="1">
    <citation type="submission" date="2014-09" db="EMBL/GenBank/DDBJ databases">
        <authorList>
            <person name="Magalhaes I.L.F."/>
            <person name="Oliveira U."/>
            <person name="Santos F.R."/>
            <person name="Vidigal T.H.D.A."/>
            <person name="Brescovit A.D."/>
            <person name="Santos A.J."/>
        </authorList>
    </citation>
    <scope>NUCLEOTIDE SEQUENCE</scope>
    <source>
        <tissue evidence="1">Shoot tissue taken approximately 20 cm above the soil surface</tissue>
    </source>
</reference>
<organism evidence="1">
    <name type="scientific">Arundo donax</name>
    <name type="common">Giant reed</name>
    <name type="synonym">Donax arundinaceus</name>
    <dbReference type="NCBI Taxonomy" id="35708"/>
    <lineage>
        <taxon>Eukaryota</taxon>
        <taxon>Viridiplantae</taxon>
        <taxon>Streptophyta</taxon>
        <taxon>Embryophyta</taxon>
        <taxon>Tracheophyta</taxon>
        <taxon>Spermatophyta</taxon>
        <taxon>Magnoliopsida</taxon>
        <taxon>Liliopsida</taxon>
        <taxon>Poales</taxon>
        <taxon>Poaceae</taxon>
        <taxon>PACMAD clade</taxon>
        <taxon>Arundinoideae</taxon>
        <taxon>Arundineae</taxon>
        <taxon>Arundo</taxon>
    </lineage>
</organism>
<evidence type="ECO:0000313" key="1">
    <source>
        <dbReference type="EMBL" id="JAD85271.1"/>
    </source>
</evidence>
<name>A0A0A9DBR3_ARUDO</name>
<protein>
    <submittedName>
        <fullName evidence="1">Uncharacterized protein</fullName>
    </submittedName>
</protein>
<reference evidence="1" key="2">
    <citation type="journal article" date="2015" name="Data Brief">
        <title>Shoot transcriptome of the giant reed, Arundo donax.</title>
        <authorList>
            <person name="Barrero R.A."/>
            <person name="Guerrero F.D."/>
            <person name="Moolhuijzen P."/>
            <person name="Goolsby J.A."/>
            <person name="Tidwell J."/>
            <person name="Bellgard S.E."/>
            <person name="Bellgard M.I."/>
        </authorList>
    </citation>
    <scope>NUCLEOTIDE SEQUENCE</scope>
    <source>
        <tissue evidence="1">Shoot tissue taken approximately 20 cm above the soil surface</tissue>
    </source>
</reference>
<dbReference type="EMBL" id="GBRH01212624">
    <property type="protein sequence ID" value="JAD85271.1"/>
    <property type="molecule type" value="Transcribed_RNA"/>
</dbReference>
<proteinExistence type="predicted"/>